<gene>
    <name evidence="1" type="ORF">LCGC14_0183410</name>
</gene>
<evidence type="ECO:0000313" key="1">
    <source>
        <dbReference type="EMBL" id="KKN95014.1"/>
    </source>
</evidence>
<protein>
    <recommendedName>
        <fullName evidence="2">Lipoprotein</fullName>
    </recommendedName>
</protein>
<reference evidence="1" key="1">
    <citation type="journal article" date="2015" name="Nature">
        <title>Complex archaea that bridge the gap between prokaryotes and eukaryotes.</title>
        <authorList>
            <person name="Spang A."/>
            <person name="Saw J.H."/>
            <person name="Jorgensen S.L."/>
            <person name="Zaremba-Niedzwiedzka K."/>
            <person name="Martijn J."/>
            <person name="Lind A.E."/>
            <person name="van Eijk R."/>
            <person name="Schleper C."/>
            <person name="Guy L."/>
            <person name="Ettema T.J."/>
        </authorList>
    </citation>
    <scope>NUCLEOTIDE SEQUENCE</scope>
</reference>
<evidence type="ECO:0008006" key="2">
    <source>
        <dbReference type="Google" id="ProtNLM"/>
    </source>
</evidence>
<proteinExistence type="predicted"/>
<dbReference type="EMBL" id="LAZR01000074">
    <property type="protein sequence ID" value="KKN95014.1"/>
    <property type="molecule type" value="Genomic_DNA"/>
</dbReference>
<dbReference type="AlphaFoldDB" id="A0A0F9UTH6"/>
<organism evidence="1">
    <name type="scientific">marine sediment metagenome</name>
    <dbReference type="NCBI Taxonomy" id="412755"/>
    <lineage>
        <taxon>unclassified sequences</taxon>
        <taxon>metagenomes</taxon>
        <taxon>ecological metagenomes</taxon>
    </lineage>
</organism>
<accession>A0A0F9UTH6</accession>
<sequence length="138" mass="14392">MQTPTINSPIRSLAACAALVLLVSGCDSQRPDAAQIAAPGSADMASAPAPDAWLGKWNGPEGTFLQLDGGDGRYEVTIQNLDGPATFQGTAVGDQVTFERNGVKETISASDGAETGMKWLSEKSDCLTVRPGEGYCRD</sequence>
<comment type="caution">
    <text evidence="1">The sequence shown here is derived from an EMBL/GenBank/DDBJ whole genome shotgun (WGS) entry which is preliminary data.</text>
</comment>
<name>A0A0F9UTH6_9ZZZZ</name>